<sequence length="127" mass="14183">MSISYKMVLKKQSLVTPPTEKYYPCAIHEGMDDLDSLSKRIALNSNISKADCYRIVMSLTKEIEESLAMGRVVHIMTLGSFKINIHGKGVDSPEDSTKAEITGAKIIYNPSPNMNETLGQLTYKRIK</sequence>
<dbReference type="Pfam" id="PF18291">
    <property type="entry name" value="HU-HIG"/>
    <property type="match status" value="1"/>
</dbReference>
<reference evidence="3" key="1">
    <citation type="submission" date="2020-11" db="EMBL/GenBank/DDBJ databases">
        <title>Genome of Flavobacterium soyangense.</title>
        <authorList>
            <person name="Liu Q."/>
            <person name="Xin Y.-H."/>
        </authorList>
    </citation>
    <scope>NUCLEOTIDE SEQUENCE</scope>
    <source>
        <strain evidence="3">CGMCC 1.13493</strain>
    </source>
</reference>
<comment type="caution">
    <text evidence="3">The sequence shown here is derived from an EMBL/GenBank/DDBJ whole genome shotgun (WGS) entry which is preliminary data.</text>
</comment>
<evidence type="ECO:0000259" key="2">
    <source>
        <dbReference type="Pfam" id="PF18291"/>
    </source>
</evidence>
<dbReference type="GO" id="GO:0003677">
    <property type="term" value="F:DNA binding"/>
    <property type="evidence" value="ECO:0007669"/>
    <property type="project" value="UniProtKB-KW"/>
</dbReference>
<dbReference type="RefSeq" id="WP_194311494.1">
    <property type="nucleotide sequence ID" value="NZ_JADHEC010000010.1"/>
</dbReference>
<dbReference type="EMBL" id="JADHEC010000010">
    <property type="protein sequence ID" value="MBF2708237.1"/>
    <property type="molecule type" value="Genomic_DNA"/>
</dbReference>
<dbReference type="SUPFAM" id="SSF47729">
    <property type="entry name" value="IHF-like DNA-binding proteins"/>
    <property type="match status" value="1"/>
</dbReference>
<dbReference type="InterPro" id="IPR010992">
    <property type="entry name" value="IHF-like_DNA-bd_dom_sf"/>
</dbReference>
<dbReference type="Gene3D" id="4.10.520.10">
    <property type="entry name" value="IHF-like DNA-binding proteins"/>
    <property type="match status" value="1"/>
</dbReference>
<accession>A0A930UCC9</accession>
<keyword evidence="1 3" id="KW-0238">DNA-binding</keyword>
<dbReference type="Proteomes" id="UP000646211">
    <property type="component" value="Unassembled WGS sequence"/>
</dbReference>
<evidence type="ECO:0000313" key="4">
    <source>
        <dbReference type="Proteomes" id="UP000646211"/>
    </source>
</evidence>
<gene>
    <name evidence="3" type="ORF">IR213_06490</name>
</gene>
<keyword evidence="4" id="KW-1185">Reference proteome</keyword>
<dbReference type="InterPro" id="IPR041607">
    <property type="entry name" value="HU-HIG"/>
</dbReference>
<feature type="domain" description="HU" evidence="2">
    <location>
        <begin position="1"/>
        <end position="124"/>
    </location>
</feature>
<organism evidence="3 4">
    <name type="scientific">Flavobacterium soyangense</name>
    <dbReference type="NCBI Taxonomy" id="2023265"/>
    <lineage>
        <taxon>Bacteria</taxon>
        <taxon>Pseudomonadati</taxon>
        <taxon>Bacteroidota</taxon>
        <taxon>Flavobacteriia</taxon>
        <taxon>Flavobacteriales</taxon>
        <taxon>Flavobacteriaceae</taxon>
        <taxon>Flavobacterium</taxon>
    </lineage>
</organism>
<name>A0A930UCC9_9FLAO</name>
<evidence type="ECO:0000313" key="3">
    <source>
        <dbReference type="EMBL" id="MBF2708237.1"/>
    </source>
</evidence>
<evidence type="ECO:0000256" key="1">
    <source>
        <dbReference type="ARBA" id="ARBA00023125"/>
    </source>
</evidence>
<protein>
    <submittedName>
        <fullName evidence="3">HU family DNA-binding protein</fullName>
    </submittedName>
</protein>
<proteinExistence type="predicted"/>
<dbReference type="AlphaFoldDB" id="A0A930UCC9"/>